<evidence type="ECO:0000256" key="3">
    <source>
        <dbReference type="ARBA" id="ARBA00023163"/>
    </source>
</evidence>
<evidence type="ECO:0000259" key="5">
    <source>
        <dbReference type="PROSITE" id="PS50977"/>
    </source>
</evidence>
<dbReference type="InterPro" id="IPR011075">
    <property type="entry name" value="TetR_C"/>
</dbReference>
<keyword evidence="3" id="KW-0804">Transcription</keyword>
<dbReference type="SUPFAM" id="SSF46689">
    <property type="entry name" value="Homeodomain-like"/>
    <property type="match status" value="1"/>
</dbReference>
<dbReference type="InterPro" id="IPR036271">
    <property type="entry name" value="Tet_transcr_reg_TetR-rel_C_sf"/>
</dbReference>
<evidence type="ECO:0000256" key="4">
    <source>
        <dbReference type="PROSITE-ProRule" id="PRU00335"/>
    </source>
</evidence>
<accession>A0ABW2FTK8</accession>
<dbReference type="PRINTS" id="PR00455">
    <property type="entry name" value="HTHTETR"/>
</dbReference>
<dbReference type="Pfam" id="PF00440">
    <property type="entry name" value="TetR_N"/>
    <property type="match status" value="1"/>
</dbReference>
<feature type="domain" description="HTH tetR-type" evidence="5">
    <location>
        <begin position="15"/>
        <end position="75"/>
    </location>
</feature>
<evidence type="ECO:0000256" key="2">
    <source>
        <dbReference type="ARBA" id="ARBA00023125"/>
    </source>
</evidence>
<dbReference type="InterPro" id="IPR009057">
    <property type="entry name" value="Homeodomain-like_sf"/>
</dbReference>
<dbReference type="EMBL" id="JBHTAJ010000021">
    <property type="protein sequence ID" value="MFC7180589.1"/>
    <property type="molecule type" value="Genomic_DNA"/>
</dbReference>
<dbReference type="Proteomes" id="UP001596435">
    <property type="component" value="Unassembled WGS sequence"/>
</dbReference>
<keyword evidence="1" id="KW-0805">Transcription regulation</keyword>
<protein>
    <submittedName>
        <fullName evidence="6">TetR/AcrR family transcriptional regulator</fullName>
    </submittedName>
</protein>
<keyword evidence="7" id="KW-1185">Reference proteome</keyword>
<gene>
    <name evidence="6" type="ORF">ACFQMG_13595</name>
</gene>
<proteinExistence type="predicted"/>
<dbReference type="Gene3D" id="1.10.357.10">
    <property type="entry name" value="Tetracycline Repressor, domain 2"/>
    <property type="match status" value="1"/>
</dbReference>
<dbReference type="PROSITE" id="PS50977">
    <property type="entry name" value="HTH_TETR_2"/>
    <property type="match status" value="1"/>
</dbReference>
<evidence type="ECO:0000256" key="1">
    <source>
        <dbReference type="ARBA" id="ARBA00023015"/>
    </source>
</evidence>
<dbReference type="PANTHER" id="PTHR47506:SF3">
    <property type="entry name" value="HTH-TYPE TRANSCRIPTIONAL REGULATOR LMRA"/>
    <property type="match status" value="1"/>
</dbReference>
<sequence length="196" mass="20595">MDARSALADAPSRRSAARERLLETASGLFYAEGVQAVGVDRLITAAGVTKATFYRHFPGKDELVLAYIQQRDRDVRARFAAAGAAARDPRGVLDLLVGTLAEEICGPGFRGCPFINTAAEYPDPAHPVRQAVAEHRRWFRAALADLAAGCGHPDPETAAGILVLLRDGSMVAGNLDGGAAREHLRSAVAALVGPAG</sequence>
<reference evidence="7" key="1">
    <citation type="journal article" date="2019" name="Int. J. Syst. Evol. Microbiol.">
        <title>The Global Catalogue of Microorganisms (GCM) 10K type strain sequencing project: providing services to taxonomists for standard genome sequencing and annotation.</title>
        <authorList>
            <consortium name="The Broad Institute Genomics Platform"/>
            <consortium name="The Broad Institute Genome Sequencing Center for Infectious Disease"/>
            <person name="Wu L."/>
            <person name="Ma J."/>
        </authorList>
    </citation>
    <scope>NUCLEOTIDE SEQUENCE [LARGE SCALE GENOMIC DNA]</scope>
    <source>
        <strain evidence="7">CGMCC 1.12859</strain>
    </source>
</reference>
<dbReference type="RefSeq" id="WP_345705083.1">
    <property type="nucleotide sequence ID" value="NZ_BAABKV010000001.1"/>
</dbReference>
<name>A0ABW2FTK8_9ACTN</name>
<evidence type="ECO:0000313" key="6">
    <source>
        <dbReference type="EMBL" id="MFC7180589.1"/>
    </source>
</evidence>
<dbReference type="Pfam" id="PF16925">
    <property type="entry name" value="TetR_C_13"/>
    <property type="match status" value="1"/>
</dbReference>
<dbReference type="SUPFAM" id="SSF48498">
    <property type="entry name" value="Tetracyclin repressor-like, C-terminal domain"/>
    <property type="match status" value="1"/>
</dbReference>
<dbReference type="InterPro" id="IPR001647">
    <property type="entry name" value="HTH_TetR"/>
</dbReference>
<keyword evidence="2 4" id="KW-0238">DNA-binding</keyword>
<dbReference type="PANTHER" id="PTHR47506">
    <property type="entry name" value="TRANSCRIPTIONAL REGULATORY PROTEIN"/>
    <property type="match status" value="1"/>
</dbReference>
<organism evidence="6 7">
    <name type="scientific">Kitasatospora paranensis</name>
    <dbReference type="NCBI Taxonomy" id="258053"/>
    <lineage>
        <taxon>Bacteria</taxon>
        <taxon>Bacillati</taxon>
        <taxon>Actinomycetota</taxon>
        <taxon>Actinomycetes</taxon>
        <taxon>Kitasatosporales</taxon>
        <taxon>Streptomycetaceae</taxon>
        <taxon>Kitasatospora</taxon>
    </lineage>
</organism>
<feature type="DNA-binding region" description="H-T-H motif" evidence="4">
    <location>
        <begin position="38"/>
        <end position="57"/>
    </location>
</feature>
<evidence type="ECO:0000313" key="7">
    <source>
        <dbReference type="Proteomes" id="UP001596435"/>
    </source>
</evidence>
<comment type="caution">
    <text evidence="6">The sequence shown here is derived from an EMBL/GenBank/DDBJ whole genome shotgun (WGS) entry which is preliminary data.</text>
</comment>